<name>A0AAN7GE69_9MYRT</name>
<reference evidence="1 2" key="1">
    <citation type="journal article" date="2023" name="Hortic Res">
        <title>Pangenome of water caltrop reveals structural variations and asymmetric subgenome divergence after allopolyploidization.</title>
        <authorList>
            <person name="Zhang X."/>
            <person name="Chen Y."/>
            <person name="Wang L."/>
            <person name="Yuan Y."/>
            <person name="Fang M."/>
            <person name="Shi L."/>
            <person name="Lu R."/>
            <person name="Comes H.P."/>
            <person name="Ma Y."/>
            <person name="Chen Y."/>
            <person name="Huang G."/>
            <person name="Zhou Y."/>
            <person name="Zheng Z."/>
            <person name="Qiu Y."/>
        </authorList>
    </citation>
    <scope>NUCLEOTIDE SEQUENCE [LARGE SCALE GENOMIC DNA]</scope>
    <source>
        <tissue evidence="1">Roots</tissue>
    </source>
</reference>
<dbReference type="AlphaFoldDB" id="A0AAN7GE69"/>
<dbReference type="EMBL" id="JAXIOK010000023">
    <property type="protein sequence ID" value="KAK4742198.1"/>
    <property type="molecule type" value="Genomic_DNA"/>
</dbReference>
<protein>
    <submittedName>
        <fullName evidence="1">Uncharacterized protein</fullName>
    </submittedName>
</protein>
<dbReference type="PANTHER" id="PTHR33193:SF7">
    <property type="entry name" value="OS06G0686600 PROTEIN"/>
    <property type="match status" value="1"/>
</dbReference>
<accession>A0AAN7GE69</accession>
<dbReference type="PANTHER" id="PTHR33193">
    <property type="entry name" value="DOMAIN PROTEIN, PUTATIVE (DUF3511)-RELATED"/>
    <property type="match status" value="1"/>
</dbReference>
<sequence>MEKNINSNRKHSSVYTYSSATCSGEFEFEFQDQQSHSYSFNGPKGGEHLTDSELKRKRRIAAYNGFTREGKIKSSVLSSFKWIKSKLAGDLPYNVET</sequence>
<evidence type="ECO:0000313" key="2">
    <source>
        <dbReference type="Proteomes" id="UP001345219"/>
    </source>
</evidence>
<dbReference type="InterPro" id="IPR021899">
    <property type="entry name" value="DUF3511"/>
</dbReference>
<organism evidence="1 2">
    <name type="scientific">Trapa incisa</name>
    <dbReference type="NCBI Taxonomy" id="236973"/>
    <lineage>
        <taxon>Eukaryota</taxon>
        <taxon>Viridiplantae</taxon>
        <taxon>Streptophyta</taxon>
        <taxon>Embryophyta</taxon>
        <taxon>Tracheophyta</taxon>
        <taxon>Spermatophyta</taxon>
        <taxon>Magnoliopsida</taxon>
        <taxon>eudicotyledons</taxon>
        <taxon>Gunneridae</taxon>
        <taxon>Pentapetalae</taxon>
        <taxon>rosids</taxon>
        <taxon>malvids</taxon>
        <taxon>Myrtales</taxon>
        <taxon>Lythraceae</taxon>
        <taxon>Trapa</taxon>
    </lineage>
</organism>
<keyword evidence="2" id="KW-1185">Reference proteome</keyword>
<evidence type="ECO:0000313" key="1">
    <source>
        <dbReference type="EMBL" id="KAK4742198.1"/>
    </source>
</evidence>
<dbReference type="Pfam" id="PF12023">
    <property type="entry name" value="DUF3511"/>
    <property type="match status" value="1"/>
</dbReference>
<gene>
    <name evidence="1" type="ORF">SAY87_000199</name>
</gene>
<proteinExistence type="predicted"/>
<dbReference type="Proteomes" id="UP001345219">
    <property type="component" value="Chromosome 1"/>
</dbReference>
<comment type="caution">
    <text evidence="1">The sequence shown here is derived from an EMBL/GenBank/DDBJ whole genome shotgun (WGS) entry which is preliminary data.</text>
</comment>